<feature type="domain" description="PPIase FKBP-type" evidence="6">
    <location>
        <begin position="85"/>
        <end position="169"/>
    </location>
</feature>
<dbReference type="Proteomes" id="UP000030746">
    <property type="component" value="Unassembled WGS sequence"/>
</dbReference>
<dbReference type="RefSeq" id="XP_009061784.1">
    <property type="nucleotide sequence ID" value="XM_009063536.1"/>
</dbReference>
<keyword evidence="3" id="KW-0697">Rotamase</keyword>
<feature type="repeat" description="TPR" evidence="4">
    <location>
        <begin position="272"/>
        <end position="305"/>
    </location>
</feature>
<dbReference type="SMART" id="SM00028">
    <property type="entry name" value="TPR"/>
    <property type="match status" value="3"/>
</dbReference>
<dbReference type="HOGENOM" id="CLU_013615_1_2_1"/>
<protein>
    <recommendedName>
        <fullName evidence="3">peptidylprolyl isomerase</fullName>
        <ecNumber evidence="3">5.2.1.8</ecNumber>
    </recommendedName>
</protein>
<dbReference type="Pfam" id="PF00254">
    <property type="entry name" value="FKBP_C"/>
    <property type="match status" value="1"/>
</dbReference>
<dbReference type="Gene3D" id="3.10.50.40">
    <property type="match status" value="1"/>
</dbReference>
<dbReference type="KEGG" id="lgi:LOTGIDRAFT_127555"/>
<dbReference type="GO" id="GO:0043066">
    <property type="term" value="P:negative regulation of apoptotic process"/>
    <property type="evidence" value="ECO:0007669"/>
    <property type="project" value="TreeGrafter"/>
</dbReference>
<dbReference type="CTD" id="20232718"/>
<feature type="compositionally biased region" description="Basic and acidic residues" evidence="5">
    <location>
        <begin position="1"/>
        <end position="27"/>
    </location>
</feature>
<name>V3ZTA0_LOTGI</name>
<dbReference type="GO" id="GO:0005740">
    <property type="term" value="C:mitochondrial envelope"/>
    <property type="evidence" value="ECO:0007669"/>
    <property type="project" value="TreeGrafter"/>
</dbReference>
<evidence type="ECO:0000313" key="7">
    <source>
        <dbReference type="EMBL" id="ESO87592.1"/>
    </source>
</evidence>
<dbReference type="Pfam" id="PF13181">
    <property type="entry name" value="TPR_8"/>
    <property type="match status" value="1"/>
</dbReference>
<dbReference type="STRING" id="225164.V3ZTA0"/>
<dbReference type="SUPFAM" id="SSF54534">
    <property type="entry name" value="FKBP-like"/>
    <property type="match status" value="1"/>
</dbReference>
<dbReference type="GO" id="GO:0016020">
    <property type="term" value="C:membrane"/>
    <property type="evidence" value="ECO:0007669"/>
    <property type="project" value="TreeGrafter"/>
</dbReference>
<dbReference type="EMBL" id="KB202883">
    <property type="protein sequence ID" value="ESO87592.1"/>
    <property type="molecule type" value="Genomic_DNA"/>
</dbReference>
<evidence type="ECO:0000256" key="2">
    <source>
        <dbReference type="ARBA" id="ARBA00022803"/>
    </source>
</evidence>
<dbReference type="Gene3D" id="1.25.40.10">
    <property type="entry name" value="Tetratricopeptide repeat domain"/>
    <property type="match status" value="1"/>
</dbReference>
<feature type="compositionally biased region" description="Polar residues" evidence="5">
    <location>
        <begin position="28"/>
        <end position="40"/>
    </location>
</feature>
<dbReference type="GO" id="GO:0005829">
    <property type="term" value="C:cytosol"/>
    <property type="evidence" value="ECO:0007669"/>
    <property type="project" value="TreeGrafter"/>
</dbReference>
<dbReference type="PROSITE" id="PS50293">
    <property type="entry name" value="TPR_REGION"/>
    <property type="match status" value="1"/>
</dbReference>
<accession>V3ZTA0</accession>
<dbReference type="InterPro" id="IPR011990">
    <property type="entry name" value="TPR-like_helical_dom_sf"/>
</dbReference>
<dbReference type="PANTHER" id="PTHR46512:SF1">
    <property type="entry name" value="PEPTIDYLPROLYL ISOMERASE"/>
    <property type="match status" value="1"/>
</dbReference>
<dbReference type="PANTHER" id="PTHR46512">
    <property type="entry name" value="PEPTIDYLPROLYL ISOMERASE"/>
    <property type="match status" value="1"/>
</dbReference>
<dbReference type="InterPro" id="IPR019734">
    <property type="entry name" value="TPR_rpt"/>
</dbReference>
<evidence type="ECO:0000256" key="3">
    <source>
        <dbReference type="PROSITE-ProRule" id="PRU00277"/>
    </source>
</evidence>
<dbReference type="GO" id="GO:0044183">
    <property type="term" value="F:protein folding chaperone"/>
    <property type="evidence" value="ECO:0007669"/>
    <property type="project" value="TreeGrafter"/>
</dbReference>
<dbReference type="InterPro" id="IPR050754">
    <property type="entry name" value="FKBP4/5/8-like"/>
</dbReference>
<dbReference type="EC" id="5.2.1.8" evidence="3"/>
<keyword evidence="8" id="KW-1185">Reference proteome</keyword>
<comment type="catalytic activity">
    <reaction evidence="3">
        <text>[protein]-peptidylproline (omega=180) = [protein]-peptidylproline (omega=0)</text>
        <dbReference type="Rhea" id="RHEA:16237"/>
        <dbReference type="Rhea" id="RHEA-COMP:10747"/>
        <dbReference type="Rhea" id="RHEA-COMP:10748"/>
        <dbReference type="ChEBI" id="CHEBI:83833"/>
        <dbReference type="ChEBI" id="CHEBI:83834"/>
        <dbReference type="EC" id="5.2.1.8"/>
    </reaction>
</comment>
<feature type="region of interest" description="Disordered" evidence="5">
    <location>
        <begin position="1"/>
        <end position="52"/>
    </location>
</feature>
<dbReference type="SUPFAM" id="SSF48452">
    <property type="entry name" value="TPR-like"/>
    <property type="match status" value="1"/>
</dbReference>
<evidence type="ECO:0000256" key="4">
    <source>
        <dbReference type="PROSITE-ProRule" id="PRU00339"/>
    </source>
</evidence>
<dbReference type="InterPro" id="IPR001179">
    <property type="entry name" value="PPIase_FKBP_dom"/>
</dbReference>
<evidence type="ECO:0000259" key="6">
    <source>
        <dbReference type="PROSITE" id="PS50059"/>
    </source>
</evidence>
<reference evidence="7 8" key="1">
    <citation type="journal article" date="2013" name="Nature">
        <title>Insights into bilaterian evolution from three spiralian genomes.</title>
        <authorList>
            <person name="Simakov O."/>
            <person name="Marletaz F."/>
            <person name="Cho S.J."/>
            <person name="Edsinger-Gonzales E."/>
            <person name="Havlak P."/>
            <person name="Hellsten U."/>
            <person name="Kuo D.H."/>
            <person name="Larsson T."/>
            <person name="Lv J."/>
            <person name="Arendt D."/>
            <person name="Savage R."/>
            <person name="Osoegawa K."/>
            <person name="de Jong P."/>
            <person name="Grimwood J."/>
            <person name="Chapman J.A."/>
            <person name="Shapiro H."/>
            <person name="Aerts A."/>
            <person name="Otillar R.P."/>
            <person name="Terry A.Y."/>
            <person name="Boore J.L."/>
            <person name="Grigoriev I.V."/>
            <person name="Lindberg D.R."/>
            <person name="Seaver E.C."/>
            <person name="Weisblat D.A."/>
            <person name="Putnam N.H."/>
            <person name="Rokhsar D.S."/>
        </authorList>
    </citation>
    <scope>NUCLEOTIDE SEQUENCE [LARGE SCALE GENOMIC DNA]</scope>
</reference>
<organism evidence="7 8">
    <name type="scientific">Lottia gigantea</name>
    <name type="common">Giant owl limpet</name>
    <dbReference type="NCBI Taxonomy" id="225164"/>
    <lineage>
        <taxon>Eukaryota</taxon>
        <taxon>Metazoa</taxon>
        <taxon>Spiralia</taxon>
        <taxon>Lophotrochozoa</taxon>
        <taxon>Mollusca</taxon>
        <taxon>Gastropoda</taxon>
        <taxon>Patellogastropoda</taxon>
        <taxon>Lottioidea</taxon>
        <taxon>Lottiidae</taxon>
        <taxon>Lottia</taxon>
    </lineage>
</organism>
<evidence type="ECO:0000256" key="5">
    <source>
        <dbReference type="SAM" id="MobiDB-lite"/>
    </source>
</evidence>
<keyword evidence="1" id="KW-0677">Repeat</keyword>
<dbReference type="GO" id="GO:0003755">
    <property type="term" value="F:peptidyl-prolyl cis-trans isomerase activity"/>
    <property type="evidence" value="ECO:0007669"/>
    <property type="project" value="UniProtKB-KW"/>
</dbReference>
<dbReference type="PROSITE" id="PS50005">
    <property type="entry name" value="TPR"/>
    <property type="match status" value="1"/>
</dbReference>
<dbReference type="InterPro" id="IPR046357">
    <property type="entry name" value="PPIase_dom_sf"/>
</dbReference>
<sequence length="376" mass="42086">MTQGLDDQKDVENKGDVKNNSDIKNIDDVQNNVNIRGSTKQSDKSTEGTVEEKSDENFIDILGNGLLTKKVLVQGNGRESRPDRGDIVTLDIEGHLSDGTAVDKYTAFTFPLGEGDVIQALDLGVSLMEIGETCELFAASKFAYGERGREPDIPLNSDITYTLELLKYEKKPELDKISQEVKLEMGEKKRERGNFLFSRQDFTGAINSYTQAIKILDYPSATLNEISINQQEITDCKLKCCNNLAACQLKVGAYEAAIRSTEIVLLSQPSNVKALFRIGKAHSAKGNTNEGIQYFKKALQLEPESKIIHQELSRLSKKLKSETESEKEMYRRMLGTKNTKTTNKKSGSSVIILLFYFTLYNSSDSKLHIYYPVFLV</sequence>
<gene>
    <name evidence="7" type="ORF">LOTGIDRAFT_127555</name>
</gene>
<dbReference type="OMA" id="ICVASMK"/>
<dbReference type="GeneID" id="20232718"/>
<feature type="compositionally biased region" description="Basic and acidic residues" evidence="5">
    <location>
        <begin position="41"/>
        <end position="52"/>
    </location>
</feature>
<dbReference type="GO" id="GO:0012505">
    <property type="term" value="C:endomembrane system"/>
    <property type="evidence" value="ECO:0007669"/>
    <property type="project" value="TreeGrafter"/>
</dbReference>
<keyword evidence="2 4" id="KW-0802">TPR repeat</keyword>
<evidence type="ECO:0000313" key="8">
    <source>
        <dbReference type="Proteomes" id="UP000030746"/>
    </source>
</evidence>
<proteinExistence type="predicted"/>
<evidence type="ECO:0000256" key="1">
    <source>
        <dbReference type="ARBA" id="ARBA00022737"/>
    </source>
</evidence>
<dbReference type="PROSITE" id="PS50059">
    <property type="entry name" value="FKBP_PPIASE"/>
    <property type="match status" value="1"/>
</dbReference>
<dbReference type="OrthoDB" id="532682at2759"/>
<dbReference type="AlphaFoldDB" id="V3ZTA0"/>
<keyword evidence="3" id="KW-0413">Isomerase</keyword>